<feature type="transmembrane region" description="Helical" evidence="6">
    <location>
        <begin position="34"/>
        <end position="51"/>
    </location>
</feature>
<dbReference type="GO" id="GO:0022857">
    <property type="term" value="F:transmembrane transporter activity"/>
    <property type="evidence" value="ECO:0007669"/>
    <property type="project" value="InterPro"/>
</dbReference>
<gene>
    <name evidence="7" type="ORF">BCR38DRAFT_459939</name>
</gene>
<dbReference type="GO" id="GO:0016020">
    <property type="term" value="C:membrane"/>
    <property type="evidence" value="ECO:0007669"/>
    <property type="project" value="UniProtKB-SubCell"/>
</dbReference>
<keyword evidence="5 6" id="KW-0472">Membrane</keyword>
<protein>
    <submittedName>
        <fullName evidence="7">Major facilitator superfamily domain-containing protein</fullName>
    </submittedName>
</protein>
<dbReference type="InterPro" id="IPR036259">
    <property type="entry name" value="MFS_trans_sf"/>
</dbReference>
<sequence>MDSKDTEAQRFDTIADEIHVPIDTALERKLMRKIDFMILPYLAVCYAFFYIDKTTLSYAAIFGIRTDLNLSGTEYSWLSGIFYVGYLIWALPTNFLLQRFPMAKYLGINIFAWSVLLMLQAVSTHFATLAALRALSGAAEACADPAFMLITSIKGALPSWKYEFIIIGTLCCIRGIMIFFMLPSSPVTTKHLTADQKELVVERLRENQTGIENKTLKPYQVREAFADYKLCFLFAIALMQSIVNGGGGWFNYSTLATALLQIPYGALIFVAVLGCVYINDRMPPSNRCYMIVIFLLPNIAGAVGMRFLPQDNSIGRLICYYLTGSINASFVLLLSLQTANTAGHTKKVVTSACLFFGYCTGNIAGPFFYKTEQAPRYTLGIWSMIIAHLLEVVIVVVLRFLLKWENDKRDRLQGIGGHVRVEMSEATRAQREADLNVSAFGDLTDWENLNFPIYILNRTQGLR</sequence>
<dbReference type="GeneID" id="63778562"/>
<keyword evidence="3 6" id="KW-0812">Transmembrane</keyword>
<comment type="subcellular location">
    <subcellularLocation>
        <location evidence="1">Membrane</location>
        <topology evidence="1">Multi-pass membrane protein</topology>
    </subcellularLocation>
</comment>
<comment type="caution">
    <text evidence="7">The sequence shown here is derived from an EMBL/GenBank/DDBJ whole genome shotgun (WGS) entry which is preliminary data.</text>
</comment>
<feature type="transmembrane region" description="Helical" evidence="6">
    <location>
        <begin position="381"/>
        <end position="402"/>
    </location>
</feature>
<feature type="transmembrane region" description="Helical" evidence="6">
    <location>
        <begin position="164"/>
        <end position="182"/>
    </location>
</feature>
<feature type="transmembrane region" description="Helical" evidence="6">
    <location>
        <begin position="75"/>
        <end position="97"/>
    </location>
</feature>
<feature type="transmembrane region" description="Helical" evidence="6">
    <location>
        <begin position="314"/>
        <end position="336"/>
    </location>
</feature>
<organism evidence="7 8">
    <name type="scientific">Pseudomassariella vexata</name>
    <dbReference type="NCBI Taxonomy" id="1141098"/>
    <lineage>
        <taxon>Eukaryota</taxon>
        <taxon>Fungi</taxon>
        <taxon>Dikarya</taxon>
        <taxon>Ascomycota</taxon>
        <taxon>Pezizomycotina</taxon>
        <taxon>Sordariomycetes</taxon>
        <taxon>Xylariomycetidae</taxon>
        <taxon>Amphisphaeriales</taxon>
        <taxon>Pseudomassariaceae</taxon>
        <taxon>Pseudomassariella</taxon>
    </lineage>
</organism>
<dbReference type="InParanoid" id="A0A1Y2DPC6"/>
<evidence type="ECO:0000256" key="2">
    <source>
        <dbReference type="ARBA" id="ARBA00022448"/>
    </source>
</evidence>
<feature type="transmembrane region" description="Helical" evidence="6">
    <location>
        <begin position="106"/>
        <end position="127"/>
    </location>
</feature>
<evidence type="ECO:0000256" key="1">
    <source>
        <dbReference type="ARBA" id="ARBA00004141"/>
    </source>
</evidence>
<dbReference type="RefSeq" id="XP_040713256.1">
    <property type="nucleotide sequence ID" value="XM_040862350.1"/>
</dbReference>
<dbReference type="OrthoDB" id="6730379at2759"/>
<evidence type="ECO:0000256" key="4">
    <source>
        <dbReference type="ARBA" id="ARBA00022989"/>
    </source>
</evidence>
<keyword evidence="2" id="KW-0813">Transport</keyword>
<dbReference type="Proteomes" id="UP000193689">
    <property type="component" value="Unassembled WGS sequence"/>
</dbReference>
<dbReference type="PANTHER" id="PTHR43791:SF26">
    <property type="entry name" value="ALLANTOATE TRANSPORTER, PUTATIVE (AFU_ORTHOLOGUE AFUA_5G09470)-RELATED"/>
    <property type="match status" value="1"/>
</dbReference>
<dbReference type="EMBL" id="MCFJ01000011">
    <property type="protein sequence ID" value="ORY61029.1"/>
    <property type="molecule type" value="Genomic_DNA"/>
</dbReference>
<name>A0A1Y2DPC6_9PEZI</name>
<dbReference type="InterPro" id="IPR011701">
    <property type="entry name" value="MFS"/>
</dbReference>
<keyword evidence="4 6" id="KW-1133">Transmembrane helix</keyword>
<dbReference type="AlphaFoldDB" id="A0A1Y2DPC6"/>
<dbReference type="PANTHER" id="PTHR43791">
    <property type="entry name" value="PERMEASE-RELATED"/>
    <property type="match status" value="1"/>
</dbReference>
<proteinExistence type="predicted"/>
<dbReference type="SUPFAM" id="SSF103473">
    <property type="entry name" value="MFS general substrate transporter"/>
    <property type="match status" value="1"/>
</dbReference>
<evidence type="ECO:0000256" key="5">
    <source>
        <dbReference type="ARBA" id="ARBA00023136"/>
    </source>
</evidence>
<evidence type="ECO:0000256" key="6">
    <source>
        <dbReference type="SAM" id="Phobius"/>
    </source>
</evidence>
<evidence type="ECO:0000256" key="3">
    <source>
        <dbReference type="ARBA" id="ARBA00022692"/>
    </source>
</evidence>
<reference evidence="7 8" key="1">
    <citation type="submission" date="2016-07" db="EMBL/GenBank/DDBJ databases">
        <title>Pervasive Adenine N6-methylation of Active Genes in Fungi.</title>
        <authorList>
            <consortium name="DOE Joint Genome Institute"/>
            <person name="Mondo S.J."/>
            <person name="Dannebaum R.O."/>
            <person name="Kuo R.C."/>
            <person name="Labutti K."/>
            <person name="Haridas S."/>
            <person name="Kuo A."/>
            <person name="Salamov A."/>
            <person name="Ahrendt S.R."/>
            <person name="Lipzen A."/>
            <person name="Sullivan W."/>
            <person name="Andreopoulos W.B."/>
            <person name="Clum A."/>
            <person name="Lindquist E."/>
            <person name="Daum C."/>
            <person name="Ramamoorthy G.K."/>
            <person name="Gryganskyi A."/>
            <person name="Culley D."/>
            <person name="Magnuson J.K."/>
            <person name="James T.Y."/>
            <person name="O'Malley M.A."/>
            <person name="Stajich J.E."/>
            <person name="Spatafora J.W."/>
            <person name="Visel A."/>
            <person name="Grigoriev I.V."/>
        </authorList>
    </citation>
    <scope>NUCLEOTIDE SEQUENCE [LARGE SCALE GENOMIC DNA]</scope>
    <source>
        <strain evidence="7 8">CBS 129021</strain>
    </source>
</reference>
<feature type="transmembrane region" description="Helical" evidence="6">
    <location>
        <begin position="258"/>
        <end position="277"/>
    </location>
</feature>
<accession>A0A1Y2DPC6</accession>
<dbReference type="Pfam" id="PF07690">
    <property type="entry name" value="MFS_1"/>
    <property type="match status" value="1"/>
</dbReference>
<evidence type="ECO:0000313" key="7">
    <source>
        <dbReference type="EMBL" id="ORY61029.1"/>
    </source>
</evidence>
<evidence type="ECO:0000313" key="8">
    <source>
        <dbReference type="Proteomes" id="UP000193689"/>
    </source>
</evidence>
<feature type="transmembrane region" description="Helical" evidence="6">
    <location>
        <begin position="348"/>
        <end position="369"/>
    </location>
</feature>
<feature type="transmembrane region" description="Helical" evidence="6">
    <location>
        <begin position="230"/>
        <end position="252"/>
    </location>
</feature>
<keyword evidence="8" id="KW-1185">Reference proteome</keyword>
<feature type="transmembrane region" description="Helical" evidence="6">
    <location>
        <begin position="289"/>
        <end position="308"/>
    </location>
</feature>
<dbReference type="Gene3D" id="1.20.1250.20">
    <property type="entry name" value="MFS general substrate transporter like domains"/>
    <property type="match status" value="2"/>
</dbReference>